<dbReference type="Gene3D" id="3.40.50.150">
    <property type="entry name" value="Vaccinia Virus protein VP39"/>
    <property type="match status" value="1"/>
</dbReference>
<sequence length="273" mass="29553">MTGLPSGVSRTAVLIAQAREGESARPSGLFRDPLARPLVEAAGRIDGVSEAGRRAADHFVLRTRYFDDRLTEAAAAGIRQVVLLAAGLDTRAFRLDWPEDLALFEVDLPDLVAFKEKVLADQGAQPRCARKAVAADLREDWPAALTEAGFDPERPTAWLIEGVLMYLAPEDGARVLERVGELSAPGSRLSAEHVNEAYLRQPAMKPAMNRLQATQAAWLSSVEDPVDWLAGFGWRAEVTHQADLARSLGRPVPPMADSSVVGAARIWLVTALS</sequence>
<dbReference type="InterPro" id="IPR007213">
    <property type="entry name" value="Ppm1/Ppm2/Tcmp"/>
</dbReference>
<accession>A0A7W8A0A0</accession>
<organism evidence="7 8">
    <name type="scientific">Nonomuraea endophytica</name>
    <dbReference type="NCBI Taxonomy" id="714136"/>
    <lineage>
        <taxon>Bacteria</taxon>
        <taxon>Bacillati</taxon>
        <taxon>Actinomycetota</taxon>
        <taxon>Actinomycetes</taxon>
        <taxon>Streptosporangiales</taxon>
        <taxon>Streptosporangiaceae</taxon>
        <taxon>Nonomuraea</taxon>
    </lineage>
</organism>
<dbReference type="AlphaFoldDB" id="A0A7W8A0A0"/>
<protein>
    <recommendedName>
        <fullName evidence="6">S-adenosyl-L-methionine-dependent methyltransferase</fullName>
        <ecNumber evidence="6">2.1.1.-</ecNumber>
    </recommendedName>
</protein>
<evidence type="ECO:0000313" key="7">
    <source>
        <dbReference type="EMBL" id="MBB5077131.1"/>
    </source>
</evidence>
<dbReference type="Pfam" id="PF04072">
    <property type="entry name" value="LCM"/>
    <property type="match status" value="1"/>
</dbReference>
<keyword evidence="8" id="KW-1185">Reference proteome</keyword>
<dbReference type="PANTHER" id="PTHR43619">
    <property type="entry name" value="S-ADENOSYL-L-METHIONINE-DEPENDENT METHYLTRANSFERASE YKTD-RELATED"/>
    <property type="match status" value="1"/>
</dbReference>
<dbReference type="RefSeq" id="WP_184960748.1">
    <property type="nucleotide sequence ID" value="NZ_JACHIN010000003.1"/>
</dbReference>
<dbReference type="Proteomes" id="UP000568380">
    <property type="component" value="Unassembled WGS sequence"/>
</dbReference>
<dbReference type="GO" id="GO:0008168">
    <property type="term" value="F:methyltransferase activity"/>
    <property type="evidence" value="ECO:0007669"/>
    <property type="project" value="UniProtKB-UniRule"/>
</dbReference>
<evidence type="ECO:0000256" key="5">
    <source>
        <dbReference type="ARBA" id="ARBA00022691"/>
    </source>
</evidence>
<reference evidence="7 8" key="1">
    <citation type="submission" date="2020-08" db="EMBL/GenBank/DDBJ databases">
        <title>Genomic Encyclopedia of Type Strains, Phase IV (KMG-IV): sequencing the most valuable type-strain genomes for metagenomic binning, comparative biology and taxonomic classification.</title>
        <authorList>
            <person name="Goeker M."/>
        </authorList>
    </citation>
    <scope>NUCLEOTIDE SEQUENCE [LARGE SCALE GENOMIC DNA]</scope>
    <source>
        <strain evidence="7 8">DSM 45385</strain>
    </source>
</reference>
<comment type="caution">
    <text evidence="7">The sequence shown here is derived from an EMBL/GenBank/DDBJ whole genome shotgun (WGS) entry which is preliminary data.</text>
</comment>
<evidence type="ECO:0000256" key="2">
    <source>
        <dbReference type="ARBA" id="ARBA00008138"/>
    </source>
</evidence>
<dbReference type="InterPro" id="IPR011610">
    <property type="entry name" value="SAM_mthyl_Trfase_ML2640-like"/>
</dbReference>
<dbReference type="EC" id="2.1.1.-" evidence="6"/>
<evidence type="ECO:0000313" key="8">
    <source>
        <dbReference type="Proteomes" id="UP000568380"/>
    </source>
</evidence>
<comment type="similarity">
    <text evidence="2 6">Belongs to the UPF0677 family.</text>
</comment>
<dbReference type="EMBL" id="JACHIN010000003">
    <property type="protein sequence ID" value="MBB5077131.1"/>
    <property type="molecule type" value="Genomic_DNA"/>
</dbReference>
<evidence type="ECO:0000256" key="4">
    <source>
        <dbReference type="ARBA" id="ARBA00022679"/>
    </source>
</evidence>
<proteinExistence type="inferred from homology"/>
<keyword evidence="4 7" id="KW-0808">Transferase</keyword>
<gene>
    <name evidence="7" type="ORF">HNR40_002604</name>
</gene>
<keyword evidence="3 6" id="KW-0489">Methyltransferase</keyword>
<dbReference type="GO" id="GO:0032259">
    <property type="term" value="P:methylation"/>
    <property type="evidence" value="ECO:0007669"/>
    <property type="project" value="UniProtKB-KW"/>
</dbReference>
<keyword evidence="5 6" id="KW-0949">S-adenosyl-L-methionine</keyword>
<dbReference type="NCBIfam" id="TIGR00027">
    <property type="entry name" value="mthyl_TIGR00027"/>
    <property type="match status" value="1"/>
</dbReference>
<evidence type="ECO:0000256" key="1">
    <source>
        <dbReference type="ARBA" id="ARBA00003907"/>
    </source>
</evidence>
<evidence type="ECO:0000256" key="3">
    <source>
        <dbReference type="ARBA" id="ARBA00022603"/>
    </source>
</evidence>
<comment type="function">
    <text evidence="1 6">Exhibits S-adenosyl-L-methionine-dependent methyltransferase activity.</text>
</comment>
<dbReference type="InterPro" id="IPR029063">
    <property type="entry name" value="SAM-dependent_MTases_sf"/>
</dbReference>
<dbReference type="SUPFAM" id="SSF53335">
    <property type="entry name" value="S-adenosyl-L-methionine-dependent methyltransferases"/>
    <property type="match status" value="1"/>
</dbReference>
<dbReference type="PANTHER" id="PTHR43619:SF2">
    <property type="entry name" value="S-ADENOSYL-L-METHIONINE-DEPENDENT METHYLTRANSFERASES SUPERFAMILY PROTEIN"/>
    <property type="match status" value="1"/>
</dbReference>
<evidence type="ECO:0000256" key="6">
    <source>
        <dbReference type="RuleBase" id="RU362030"/>
    </source>
</evidence>
<name>A0A7W8A0A0_9ACTN</name>